<reference evidence="2" key="1">
    <citation type="submission" date="2020-11" db="EMBL/GenBank/DDBJ databases">
        <title>Sequencing the genomes of 1000 actinobacteria strains.</title>
        <authorList>
            <person name="Klenk H.-P."/>
        </authorList>
    </citation>
    <scope>NUCLEOTIDE SEQUENCE</scope>
    <source>
        <strain evidence="2">DSM 45356</strain>
    </source>
</reference>
<evidence type="ECO:0000313" key="2">
    <source>
        <dbReference type="EMBL" id="MBG6140258.1"/>
    </source>
</evidence>
<dbReference type="EMBL" id="JADOUF010000001">
    <property type="protein sequence ID" value="MBG6140258.1"/>
    <property type="molecule type" value="Genomic_DNA"/>
</dbReference>
<comment type="caution">
    <text evidence="2">The sequence shown here is derived from an EMBL/GenBank/DDBJ whole genome shotgun (WGS) entry which is preliminary data.</text>
</comment>
<dbReference type="Proteomes" id="UP000622552">
    <property type="component" value="Unassembled WGS sequence"/>
</dbReference>
<keyword evidence="1" id="KW-0812">Transmembrane</keyword>
<organism evidence="2 3">
    <name type="scientific">Longispora fulva</name>
    <dbReference type="NCBI Taxonomy" id="619741"/>
    <lineage>
        <taxon>Bacteria</taxon>
        <taxon>Bacillati</taxon>
        <taxon>Actinomycetota</taxon>
        <taxon>Actinomycetes</taxon>
        <taxon>Micromonosporales</taxon>
        <taxon>Micromonosporaceae</taxon>
        <taxon>Longispora</taxon>
    </lineage>
</organism>
<name>A0A8J7GNJ2_9ACTN</name>
<evidence type="ECO:0000256" key="1">
    <source>
        <dbReference type="SAM" id="Phobius"/>
    </source>
</evidence>
<feature type="transmembrane region" description="Helical" evidence="1">
    <location>
        <begin position="20"/>
        <end position="41"/>
    </location>
</feature>
<sequence length="46" mass="4606">MISVAASVCGMALDGDPGAILGLAVAALAFVVTSGWIGHAWKETTF</sequence>
<gene>
    <name evidence="2" type="ORF">IW245_006452</name>
</gene>
<dbReference type="AlphaFoldDB" id="A0A8J7GNJ2"/>
<accession>A0A8J7GNJ2</accession>
<keyword evidence="3" id="KW-1185">Reference proteome</keyword>
<evidence type="ECO:0000313" key="3">
    <source>
        <dbReference type="Proteomes" id="UP000622552"/>
    </source>
</evidence>
<proteinExistence type="predicted"/>
<keyword evidence="1" id="KW-0472">Membrane</keyword>
<keyword evidence="1" id="KW-1133">Transmembrane helix</keyword>
<protein>
    <submittedName>
        <fullName evidence="2">Uncharacterized protein</fullName>
    </submittedName>
</protein>